<dbReference type="Proteomes" id="UP000248817">
    <property type="component" value="Unassembled WGS sequence"/>
</dbReference>
<evidence type="ECO:0000313" key="2">
    <source>
        <dbReference type="Proteomes" id="UP000248817"/>
    </source>
</evidence>
<keyword evidence="2" id="KW-1185">Reference proteome</keyword>
<accession>A0A2V5J4A5</accession>
<dbReference type="AlphaFoldDB" id="A0A2V5J4A5"/>
<protein>
    <submittedName>
        <fullName evidence="1">Uncharacterized protein</fullName>
    </submittedName>
</protein>
<gene>
    <name evidence="1" type="ORF">BP00DRAFT_473365</name>
</gene>
<proteinExistence type="predicted"/>
<name>A0A2V5J4A5_9EURO</name>
<dbReference type="InterPro" id="IPR009003">
    <property type="entry name" value="Peptidase_S1_PA"/>
</dbReference>
<dbReference type="SUPFAM" id="SSF50494">
    <property type="entry name" value="Trypsin-like serine proteases"/>
    <property type="match status" value="1"/>
</dbReference>
<reference evidence="1 2" key="1">
    <citation type="submission" date="2018-02" db="EMBL/GenBank/DDBJ databases">
        <title>The genomes of Aspergillus section Nigri reveals drivers in fungal speciation.</title>
        <authorList>
            <consortium name="DOE Joint Genome Institute"/>
            <person name="Vesth T.C."/>
            <person name="Nybo J."/>
            <person name="Theobald S."/>
            <person name="Brandl J."/>
            <person name="Frisvad J.C."/>
            <person name="Nielsen K.F."/>
            <person name="Lyhne E.K."/>
            <person name="Kogle M.E."/>
            <person name="Kuo A."/>
            <person name="Riley R."/>
            <person name="Clum A."/>
            <person name="Nolan M."/>
            <person name="Lipzen A."/>
            <person name="Salamov A."/>
            <person name="Henrissat B."/>
            <person name="Wiebenga A."/>
            <person name="De vries R.P."/>
            <person name="Grigoriev I.V."/>
            <person name="Mortensen U.H."/>
            <person name="Andersen M.R."/>
            <person name="Baker S.E."/>
        </authorList>
    </citation>
    <scope>NUCLEOTIDE SEQUENCE [LARGE SCALE GENOMIC DNA]</scope>
    <source>
        <strain evidence="1 2">CBS 114.80</strain>
    </source>
</reference>
<sequence length="690" mass="77677">MLRGVDSEEKSNRRAIALAGGPQVVPVTACELSYASGSFLSPSGQRVRVRRNNRSSRDESLSLTIGKPRIEEDLRVGVPSLLELVCYRKIIGPEHPLRIQDLAITLKAFEICKEHDLEIGDGVQFCEQRGLFDRDKPSVPTVEVSVKRKPDDPGWAARGTRAAWAVYHYLRELKDPAIVEDNVAVEIYDFLSTRNRLRLQSCTEEDAIFPQWEAVLKAILRTVSLTGVLYISCCRAGATSWLSVSSPTVLLGVDPMASVDWKVVREQIVTVLESFDLDSVGVLIRHDSASRPPLNLRDLPESLTHSFTENTPCEIGDGLASGHSPEAQGTLGCWVELQDPETDEWMPYALTSARCVLPTDAYVDSCAQRGERNPAFDEWKTYGVPFRDATAASLLQVDSPGLYEISMNMKSLDDLAREYENHMHYKQVRAAQAKNEPVSPADLKLWTRFNDTLTRIKAERRQLQKYLDNRSYEFGAVAATSGLTSRQQEPHSSQVSSPSVFLDWALVRMRANRRPGENKPPCSSKGVSDPPAELVGVWYFGDQLKPGRSLYKIGHSTAKTKWTYNGLRTAWITHTTVGHSEERGEPLVHYVHSIYYSYKWVMMLWGDSGSMVFDGSGYVVGMCFEGNAHGDTAYFMYWEDLWEDILKKSGAKDIRFLGDEYSYRSFPLEMEWLALRMLSRCLEYKVAGHL</sequence>
<evidence type="ECO:0000313" key="1">
    <source>
        <dbReference type="EMBL" id="PYI32307.1"/>
    </source>
</evidence>
<organism evidence="1 2">
    <name type="scientific">Aspergillus indologenus CBS 114.80</name>
    <dbReference type="NCBI Taxonomy" id="1450541"/>
    <lineage>
        <taxon>Eukaryota</taxon>
        <taxon>Fungi</taxon>
        <taxon>Dikarya</taxon>
        <taxon>Ascomycota</taxon>
        <taxon>Pezizomycotina</taxon>
        <taxon>Eurotiomycetes</taxon>
        <taxon>Eurotiomycetidae</taxon>
        <taxon>Eurotiales</taxon>
        <taxon>Aspergillaceae</taxon>
        <taxon>Aspergillus</taxon>
        <taxon>Aspergillus subgen. Circumdati</taxon>
    </lineage>
</organism>
<dbReference type="EMBL" id="KZ825494">
    <property type="protein sequence ID" value="PYI32307.1"/>
    <property type="molecule type" value="Genomic_DNA"/>
</dbReference>